<sequence length="187" mass="21926">MSYDLHITAPELSTDPSHRWTKRLNACDRMEYEFHPSVKFEVGRAGFWPIKVTTPRRRLFSSRKSYISGFEMFLSDFSFESYFDCELEDDEGKKRKIAAEGFDFDLWQNFRLQVSISFKPYNAFEATLSFLSAAILTEELNGLCHDPQTGQYFGKRDVFEWAKMQAERNNQGTSKNELVAYPFEGWQ</sequence>
<accession>A0AA97HZC3</accession>
<proteinExistence type="predicted"/>
<dbReference type="Proteomes" id="UP001302429">
    <property type="component" value="Chromosome"/>
</dbReference>
<gene>
    <name evidence="1" type="ORF">RB602_11555</name>
</gene>
<dbReference type="KEGG" id="acoa:RB602_11555"/>
<organism evidence="1 2">
    <name type="scientific">Alterisphingorhabdus coralli</name>
    <dbReference type="NCBI Taxonomy" id="3071408"/>
    <lineage>
        <taxon>Bacteria</taxon>
        <taxon>Pseudomonadati</taxon>
        <taxon>Pseudomonadota</taxon>
        <taxon>Alphaproteobacteria</taxon>
        <taxon>Sphingomonadales</taxon>
        <taxon>Sphingomonadaceae</taxon>
        <taxon>Alterisphingorhabdus (ex Yan et al. 2024)</taxon>
    </lineage>
</organism>
<reference evidence="1 2" key="1">
    <citation type="submission" date="2023-10" db="EMBL/GenBank/DDBJ databases">
        <title>Complete genome sequence of a Sphingomonadaceae bacterium.</title>
        <authorList>
            <person name="Yan C."/>
        </authorList>
    </citation>
    <scope>NUCLEOTIDE SEQUENCE [LARGE SCALE GENOMIC DNA]</scope>
    <source>
        <strain evidence="1 2">SCSIO 66989</strain>
    </source>
</reference>
<dbReference type="EMBL" id="CP136594">
    <property type="protein sequence ID" value="WOE74479.1"/>
    <property type="molecule type" value="Genomic_DNA"/>
</dbReference>
<name>A0AA97HZC3_9SPHN</name>
<evidence type="ECO:0000313" key="2">
    <source>
        <dbReference type="Proteomes" id="UP001302429"/>
    </source>
</evidence>
<keyword evidence="2" id="KW-1185">Reference proteome</keyword>
<dbReference type="RefSeq" id="WP_317080733.1">
    <property type="nucleotide sequence ID" value="NZ_CP136594.1"/>
</dbReference>
<evidence type="ECO:0000313" key="1">
    <source>
        <dbReference type="EMBL" id="WOE74479.1"/>
    </source>
</evidence>
<dbReference type="AlphaFoldDB" id="A0AA97HZC3"/>
<protein>
    <submittedName>
        <fullName evidence="1">Uncharacterized protein</fullName>
    </submittedName>
</protein>